<dbReference type="Proteomes" id="UP000017836">
    <property type="component" value="Unassembled WGS sequence"/>
</dbReference>
<gene>
    <name evidence="1" type="ORF">AMTR_s00067p00139050</name>
</gene>
<dbReference type="HOGENOM" id="CLU_2161818_0_0_1"/>
<evidence type="ECO:0000313" key="2">
    <source>
        <dbReference type="Proteomes" id="UP000017836"/>
    </source>
</evidence>
<reference evidence="2" key="1">
    <citation type="journal article" date="2013" name="Science">
        <title>The Amborella genome and the evolution of flowering plants.</title>
        <authorList>
            <consortium name="Amborella Genome Project"/>
        </authorList>
    </citation>
    <scope>NUCLEOTIDE SEQUENCE [LARGE SCALE GENOMIC DNA]</scope>
</reference>
<name>U5CZS0_AMBTC</name>
<sequence length="111" mass="12290">MGEKHSFKNNSFFESKTTSETDLFKTPSIISGGINLSHTVSAIEADRKTFDTKPILQTSLGNPIRDRICDIQFSGKSENLVSGESAKFSGGFRRSSGNDVLIFEIKDNRRV</sequence>
<dbReference type="AlphaFoldDB" id="U5CZS0"/>
<organism evidence="1 2">
    <name type="scientific">Amborella trichopoda</name>
    <dbReference type="NCBI Taxonomy" id="13333"/>
    <lineage>
        <taxon>Eukaryota</taxon>
        <taxon>Viridiplantae</taxon>
        <taxon>Streptophyta</taxon>
        <taxon>Embryophyta</taxon>
        <taxon>Tracheophyta</taxon>
        <taxon>Spermatophyta</taxon>
        <taxon>Magnoliopsida</taxon>
        <taxon>Amborellales</taxon>
        <taxon>Amborellaceae</taxon>
        <taxon>Amborella</taxon>
    </lineage>
</organism>
<proteinExistence type="predicted"/>
<protein>
    <submittedName>
        <fullName evidence="1">Uncharacterized protein</fullName>
    </submittedName>
</protein>
<accession>U5CZS0</accession>
<evidence type="ECO:0000313" key="1">
    <source>
        <dbReference type="EMBL" id="ERN18861.1"/>
    </source>
</evidence>
<keyword evidence="2" id="KW-1185">Reference proteome</keyword>
<dbReference type="Gramene" id="ERN18861">
    <property type="protein sequence ID" value="ERN18861"/>
    <property type="gene ID" value="AMTR_s00067p00139050"/>
</dbReference>
<dbReference type="EMBL" id="KI392078">
    <property type="protein sequence ID" value="ERN18861.1"/>
    <property type="molecule type" value="Genomic_DNA"/>
</dbReference>